<dbReference type="Pfam" id="PF18962">
    <property type="entry name" value="Por_Secre_tail"/>
    <property type="match status" value="1"/>
</dbReference>
<name>A0ABW3J2I5_9FLAO</name>
<feature type="domain" description="DUF4397" evidence="3">
    <location>
        <begin position="28"/>
        <end position="154"/>
    </location>
</feature>
<dbReference type="InterPro" id="IPR025510">
    <property type="entry name" value="DUF4397"/>
</dbReference>
<dbReference type="Proteomes" id="UP001597051">
    <property type="component" value="Unassembled WGS sequence"/>
</dbReference>
<evidence type="ECO:0000313" key="5">
    <source>
        <dbReference type="EMBL" id="MFD0984608.1"/>
    </source>
</evidence>
<dbReference type="NCBIfam" id="TIGR04183">
    <property type="entry name" value="Por_Secre_tail"/>
    <property type="match status" value="1"/>
</dbReference>
<evidence type="ECO:0000256" key="1">
    <source>
        <dbReference type="ARBA" id="ARBA00022729"/>
    </source>
</evidence>
<comment type="caution">
    <text evidence="5">The sequence shown here is derived from an EMBL/GenBank/DDBJ whole genome shotgun (WGS) entry which is preliminary data.</text>
</comment>
<feature type="chain" id="PRO_5046165072" evidence="2">
    <location>
        <begin position="24"/>
        <end position="1032"/>
    </location>
</feature>
<keyword evidence="6" id="KW-1185">Reference proteome</keyword>
<gene>
    <name evidence="5" type="ORF">ACFQ0S_08995</name>
</gene>
<evidence type="ECO:0000313" key="6">
    <source>
        <dbReference type="Proteomes" id="UP001597051"/>
    </source>
</evidence>
<sequence length="1032" mass="111741">MKKFTSISNICIALLLFTNLVLSQTAPVQIIHNSGDLSINTIDIYLDGTILIEDLAFRTATPFLDLPAGNLISIDIAPGNSTSSSETFYNITTTLDVNDTYIMVGNGIVSASGYTPNEPFAISIFPHGRKIATNSENTDVLFCHGGTDTGSVDVVNTTVLPISKYINNLSYTSFNTNYLELPTSNYTIDITDVSGNRVIRSYDFILKRLNLAGKAITVVTSGFLKQSQNSNGPSFGLWYAMKNGGKLIQFDQSEYARVQIIHNSPDLSVANVDLYVDNKLVKKDFNFRTSTPYLDLKALEPVRIDITPANSTSSAESIYNFTTTFNIGDTYILVANGILSAVGYSPNIPFNFSVFNKGRETAFDSKNTDVLFFNGSTDIKTIDITETDVPLGTLADDLSYGTFAEDYLELPTSDYVFDVKSANGITVLKSYSGNLQTLGLNVAALTVLTSGFSDPSENSNGPEFGVFIANVFGGNMIPLQLHVPIPKARIQIIHNSADAANNLVDIYLNGNILLNNFKFRTASKFINVPADTPIIISVAPSTSTSESESFYTFTETLTNAKKYVIVANGIRSSTGYSPNQPFGFSIFDQGKEIATNDTNTDIIVNHGATDAPIIDILETTIPEGKIVDDISYNSFNSNYIELPTADFTLNITDANGTTVLKTYLAPLHSFNFKGKSLTIVASGFLNPSQNSNGPEFGLWIATSLGGNLIPLQLYEAPKKARVQIIHNSADANNALVDVYLNGEILLDDFKFRTATEFMDVVAETPITIALAPYTSTSDAESFYTNTQTLTLDKTYVIVANGITSTTGYSPNQPFDLSIFDQGRETATNIANTDILINHGATDAPIVDIVETSVPAGTIVDDISYNSFNSNYLELSTSNYVLDVRDASGIDVVASYSAPLANLNLQGQAITVVASGFIDPSQNSNGDPFGLWAALASGGNLIELENSALKAETFSKNTFTIFPNPASNTLKITMPANKKIYNATIIDVTGRTVINNNSLQNNTIDISNLSNGIYLLNLGTDRGNYKQKFIVKK</sequence>
<feature type="domain" description="DUF4397" evidence="3">
    <location>
        <begin position="488"/>
        <end position="616"/>
    </location>
</feature>
<organism evidence="5 6">
    <name type="scientific">Flavobacterium myungsuense</name>
    <dbReference type="NCBI Taxonomy" id="651823"/>
    <lineage>
        <taxon>Bacteria</taxon>
        <taxon>Pseudomonadati</taxon>
        <taxon>Bacteroidota</taxon>
        <taxon>Flavobacteriia</taxon>
        <taxon>Flavobacteriales</taxon>
        <taxon>Flavobacteriaceae</taxon>
        <taxon>Flavobacterium</taxon>
    </lineage>
</organism>
<feature type="domain" description="Secretion system C-terminal sorting" evidence="4">
    <location>
        <begin position="960"/>
        <end position="1030"/>
    </location>
</feature>
<dbReference type="InterPro" id="IPR026444">
    <property type="entry name" value="Secre_tail"/>
</dbReference>
<dbReference type="Pfam" id="PF14344">
    <property type="entry name" value="DUF4397"/>
    <property type="match status" value="4"/>
</dbReference>
<feature type="signal peptide" evidence="2">
    <location>
        <begin position="1"/>
        <end position="23"/>
    </location>
</feature>
<evidence type="ECO:0000259" key="4">
    <source>
        <dbReference type="Pfam" id="PF18962"/>
    </source>
</evidence>
<proteinExistence type="predicted"/>
<evidence type="ECO:0000256" key="2">
    <source>
        <dbReference type="SAM" id="SignalP"/>
    </source>
</evidence>
<accession>A0ABW3J2I5</accession>
<feature type="domain" description="DUF4397" evidence="3">
    <location>
        <begin position="256"/>
        <end position="385"/>
    </location>
</feature>
<protein>
    <submittedName>
        <fullName evidence="5">DUF4397 domain-containing protein</fullName>
    </submittedName>
</protein>
<feature type="domain" description="DUF4397" evidence="3">
    <location>
        <begin position="720"/>
        <end position="848"/>
    </location>
</feature>
<reference evidence="6" key="1">
    <citation type="journal article" date="2019" name="Int. J. Syst. Evol. Microbiol.">
        <title>The Global Catalogue of Microorganisms (GCM) 10K type strain sequencing project: providing services to taxonomists for standard genome sequencing and annotation.</title>
        <authorList>
            <consortium name="The Broad Institute Genomics Platform"/>
            <consortium name="The Broad Institute Genome Sequencing Center for Infectious Disease"/>
            <person name="Wu L."/>
            <person name="Ma J."/>
        </authorList>
    </citation>
    <scope>NUCLEOTIDE SEQUENCE [LARGE SCALE GENOMIC DNA]</scope>
    <source>
        <strain evidence="6">CECT 7649</strain>
    </source>
</reference>
<keyword evidence="1 2" id="KW-0732">Signal</keyword>
<dbReference type="EMBL" id="JBHTIZ010000023">
    <property type="protein sequence ID" value="MFD0984608.1"/>
    <property type="molecule type" value="Genomic_DNA"/>
</dbReference>
<dbReference type="RefSeq" id="WP_379755936.1">
    <property type="nucleotide sequence ID" value="NZ_JBHSYB010000024.1"/>
</dbReference>
<evidence type="ECO:0000259" key="3">
    <source>
        <dbReference type="Pfam" id="PF14344"/>
    </source>
</evidence>